<evidence type="ECO:0000313" key="6">
    <source>
        <dbReference type="EMBL" id="RXG11798.1"/>
    </source>
</evidence>
<dbReference type="InterPro" id="IPR048406">
    <property type="entry name" value="GldM_Ig-like-2"/>
</dbReference>
<evidence type="ECO:0000259" key="5">
    <source>
        <dbReference type="Pfam" id="PF21602"/>
    </source>
</evidence>
<comment type="caution">
    <text evidence="6">The sequence shown here is derived from an EMBL/GenBank/DDBJ whole genome shotgun (WGS) entry which is preliminary data.</text>
</comment>
<feature type="domain" description="Gliding motility-associated protein GldM second immunoglobulin-like" evidence="5">
    <location>
        <begin position="322"/>
        <end position="401"/>
    </location>
</feature>
<dbReference type="Proteomes" id="UP000289859">
    <property type="component" value="Unassembled WGS sequence"/>
</dbReference>
<reference evidence="6 7" key="1">
    <citation type="submission" date="2018-07" db="EMBL/GenBank/DDBJ databases">
        <title>Leeuwenhoekiella genomics.</title>
        <authorList>
            <person name="Tahon G."/>
            <person name="Willems A."/>
        </authorList>
    </citation>
    <scope>NUCLEOTIDE SEQUENCE [LARGE SCALE GENOMIC DNA]</scope>
    <source>
        <strain evidence="6 7">LMG 29608</strain>
    </source>
</reference>
<dbReference type="InterPro" id="IPR022719">
    <property type="entry name" value="Motility-assoc_prot_GldM_C"/>
</dbReference>
<keyword evidence="7" id="KW-1185">Reference proteome</keyword>
<evidence type="ECO:0000313" key="7">
    <source>
        <dbReference type="Proteomes" id="UP000289859"/>
    </source>
</evidence>
<dbReference type="NCBIfam" id="TIGR03517">
    <property type="entry name" value="GldM_gliding"/>
    <property type="match status" value="1"/>
</dbReference>
<dbReference type="AlphaFoldDB" id="A0A4Q0NP01"/>
<organism evidence="6 7">
    <name type="scientific">Leeuwenhoekiella polynyae</name>
    <dbReference type="NCBI Taxonomy" id="1550906"/>
    <lineage>
        <taxon>Bacteria</taxon>
        <taxon>Pseudomonadati</taxon>
        <taxon>Bacteroidota</taxon>
        <taxon>Flavobacteriia</taxon>
        <taxon>Flavobacteriales</taxon>
        <taxon>Flavobacteriaceae</taxon>
        <taxon>Leeuwenhoekiella</taxon>
    </lineage>
</organism>
<name>A0A4Q0NP01_9FLAO</name>
<dbReference type="InterPro" id="IPR022720">
    <property type="entry name" value="Motility-assoc_prot_GldM_N"/>
</dbReference>
<feature type="domain" description="Gliding motility-associated protein GldM N-terminal" evidence="3">
    <location>
        <begin position="31"/>
        <end position="217"/>
    </location>
</feature>
<evidence type="ECO:0000256" key="1">
    <source>
        <dbReference type="SAM" id="Phobius"/>
    </source>
</evidence>
<keyword evidence="1" id="KW-0472">Membrane</keyword>
<protein>
    <submittedName>
        <fullName evidence="6">Protein involved in gliding motility GldM</fullName>
    </submittedName>
</protein>
<evidence type="ECO:0000259" key="2">
    <source>
        <dbReference type="Pfam" id="PF12080"/>
    </source>
</evidence>
<evidence type="ECO:0000259" key="4">
    <source>
        <dbReference type="Pfam" id="PF21601"/>
    </source>
</evidence>
<dbReference type="EMBL" id="QOVK01000034">
    <property type="protein sequence ID" value="RXG11798.1"/>
    <property type="molecule type" value="Genomic_DNA"/>
</dbReference>
<evidence type="ECO:0000259" key="3">
    <source>
        <dbReference type="Pfam" id="PF12081"/>
    </source>
</evidence>
<dbReference type="Pfam" id="PF21602">
    <property type="entry name" value="GldM_3rd"/>
    <property type="match status" value="1"/>
</dbReference>
<gene>
    <name evidence="6" type="ORF">DSM02_4032</name>
</gene>
<feature type="domain" description="Gliding motility-associated protein GldM C-terminal" evidence="2">
    <location>
        <begin position="404"/>
        <end position="508"/>
    </location>
</feature>
<dbReference type="Pfam" id="PF21601">
    <property type="entry name" value="GldM_2nd"/>
    <property type="match status" value="1"/>
</dbReference>
<dbReference type="Pfam" id="PF12080">
    <property type="entry name" value="GldM_4th"/>
    <property type="match status" value="1"/>
</dbReference>
<keyword evidence="1" id="KW-0812">Transmembrane</keyword>
<accession>A0A4Q0NP01</accession>
<dbReference type="InterPro" id="IPR048405">
    <property type="entry name" value="GldM_Ig-like-1"/>
</dbReference>
<proteinExistence type="predicted"/>
<keyword evidence="1" id="KW-1133">Transmembrane helix</keyword>
<feature type="transmembrane region" description="Helical" evidence="1">
    <location>
        <begin position="12"/>
        <end position="28"/>
    </location>
</feature>
<sequence length="510" mass="55714">MAGGTQSPRQKMINLMYLVFIAMIAMNVDKEILNAFKIFDLKFTSSNSRLADENQLAMAGLEAKALEQPAKYEPLLGKAERVKKISDEFYQYLASIKDTLTEGVDTSSYANLDKTAVLDERWFTGDRYTKKGEAFLGEIETYKAEMKEALGPEFSEVSAIIERTFAVEPQTNKDGKEIAWLRYNFEGYPLAASITRFTQMQNDVRTAESEVYSSLLQGQLSKDVSLSNYEAIVIPEKTAFFSGESFKGKVVLGRFDNSLNFDKVIINGTEVDNLQAGQVVLDFPAGNVGTRKITGELVYTEDGEPKSIPINSEYAVINKPNSATISADKMNVVYRGVANPMTISFAGVADNNVNASAPGLSKGSGSSYTMNPGTGREVTISVSGTLADGSKVSDSKQFRIKDIPSPTGTVRGEDGILKMQRNSLEISTVGADLPDFDFDLDLRVTGFKFNVPGQPTVQVSGNKLDSRAKDVLKRAQRGSTVQIFDISASIAGNSSYRLKKVSPVLIELTN</sequence>
<dbReference type="OrthoDB" id="1490890at2"/>
<dbReference type="InterPro" id="IPR019859">
    <property type="entry name" value="Motility-assoc_prot_GldM"/>
</dbReference>
<feature type="domain" description="Gliding motility-associated protein GldM first immunoglobulin-like" evidence="4">
    <location>
        <begin position="221"/>
        <end position="317"/>
    </location>
</feature>
<dbReference type="Pfam" id="PF12081">
    <property type="entry name" value="GldM_1st"/>
    <property type="match status" value="1"/>
</dbReference>
<dbReference type="RefSeq" id="WP_128767196.1">
    <property type="nucleotide sequence ID" value="NZ_JBHUOO010000023.1"/>
</dbReference>